<dbReference type="PANTHER" id="PTHR33054">
    <property type="entry name" value="CCHC-TYPE DOMAIN-CONTAINING PROTEIN"/>
    <property type="match status" value="1"/>
</dbReference>
<feature type="non-terminal residue" evidence="2">
    <location>
        <position position="1"/>
    </location>
</feature>
<evidence type="ECO:0000313" key="2">
    <source>
        <dbReference type="EMBL" id="GAV80199.1"/>
    </source>
</evidence>
<accession>A0A1Q3CJ04</accession>
<evidence type="ECO:0000313" key="3">
    <source>
        <dbReference type="Proteomes" id="UP000187406"/>
    </source>
</evidence>
<dbReference type="AlphaFoldDB" id="A0A1Q3CJ04"/>
<keyword evidence="3" id="KW-1185">Reference proteome</keyword>
<dbReference type="InterPro" id="IPR056648">
    <property type="entry name" value="DUF7746"/>
</dbReference>
<dbReference type="OrthoDB" id="1735266at2759"/>
<dbReference type="PANTHER" id="PTHR33054:SF9">
    <property type="entry name" value="CCHC-TYPE DOMAIN-CONTAINING PROTEIN"/>
    <property type="match status" value="1"/>
</dbReference>
<evidence type="ECO:0000259" key="1">
    <source>
        <dbReference type="Pfam" id="PF24925"/>
    </source>
</evidence>
<dbReference type="EMBL" id="BDDD01002137">
    <property type="protein sequence ID" value="GAV80199.1"/>
    <property type="molecule type" value="Genomic_DNA"/>
</dbReference>
<comment type="caution">
    <text evidence="2">The sequence shown here is derived from an EMBL/GenBank/DDBJ whole genome shotgun (WGS) entry which is preliminary data.</text>
</comment>
<gene>
    <name evidence="2" type="ORF">CFOL_v3_23660</name>
</gene>
<dbReference type="Proteomes" id="UP000187406">
    <property type="component" value="Unassembled WGS sequence"/>
</dbReference>
<feature type="domain" description="DUF7746" evidence="1">
    <location>
        <begin position="1"/>
        <end position="74"/>
    </location>
</feature>
<dbReference type="InParanoid" id="A0A1Q3CJ04"/>
<name>A0A1Q3CJ04_CEPFO</name>
<sequence>EWNIDATNEYHIINKLQEMIMVSNPYKIKNTFDKILGNLLIVGFTGQLKGWWDNVITIQQQTEILDSIQINEIEKSIMNSYNKTVEDVDATLIYNITIYFIGDLTYVKDKTTEQLSNLKLQDFRWYKNTFMTKVLTREDANQPYWKEKIDTGLTTLFAEKINCKYHE</sequence>
<dbReference type="Pfam" id="PF24925">
    <property type="entry name" value="DUF7746"/>
    <property type="match status" value="1"/>
</dbReference>
<organism evidence="2 3">
    <name type="scientific">Cephalotus follicularis</name>
    <name type="common">Albany pitcher plant</name>
    <dbReference type="NCBI Taxonomy" id="3775"/>
    <lineage>
        <taxon>Eukaryota</taxon>
        <taxon>Viridiplantae</taxon>
        <taxon>Streptophyta</taxon>
        <taxon>Embryophyta</taxon>
        <taxon>Tracheophyta</taxon>
        <taxon>Spermatophyta</taxon>
        <taxon>Magnoliopsida</taxon>
        <taxon>eudicotyledons</taxon>
        <taxon>Gunneridae</taxon>
        <taxon>Pentapetalae</taxon>
        <taxon>rosids</taxon>
        <taxon>fabids</taxon>
        <taxon>Oxalidales</taxon>
        <taxon>Cephalotaceae</taxon>
        <taxon>Cephalotus</taxon>
    </lineage>
</organism>
<proteinExistence type="predicted"/>
<protein>
    <recommendedName>
        <fullName evidence="1">DUF7746 domain-containing protein</fullName>
    </recommendedName>
</protein>
<reference evidence="3" key="1">
    <citation type="submission" date="2016-04" db="EMBL/GenBank/DDBJ databases">
        <title>Cephalotus genome sequencing.</title>
        <authorList>
            <person name="Fukushima K."/>
            <person name="Hasebe M."/>
            <person name="Fang X."/>
        </authorList>
    </citation>
    <scope>NUCLEOTIDE SEQUENCE [LARGE SCALE GENOMIC DNA]</scope>
    <source>
        <strain evidence="3">cv. St1</strain>
    </source>
</reference>